<dbReference type="CDD" id="cd05325">
    <property type="entry name" value="carb_red_sniffer_like_SDR_c"/>
    <property type="match status" value="1"/>
</dbReference>
<dbReference type="AlphaFoldDB" id="A0A8D0B9W2"/>
<dbReference type="Gene3D" id="3.40.50.720">
    <property type="entry name" value="NAD(P)-binding Rossmann-like Domain"/>
    <property type="match status" value="1"/>
</dbReference>
<dbReference type="SUPFAM" id="SSF51735">
    <property type="entry name" value="NAD(P)-binding Rossmann-fold domains"/>
    <property type="match status" value="1"/>
</dbReference>
<dbReference type="InterPro" id="IPR036291">
    <property type="entry name" value="NAD(P)-bd_dom_sf"/>
</dbReference>
<dbReference type="GeneTree" id="ENSGT00940000163363"/>
<dbReference type="PRINTS" id="PR00081">
    <property type="entry name" value="GDHRDH"/>
</dbReference>
<accession>A0A8D0B9W2</accession>
<evidence type="ECO:0000313" key="3">
    <source>
        <dbReference type="Proteomes" id="UP000694421"/>
    </source>
</evidence>
<dbReference type="OMA" id="ITELFAW"/>
<name>A0A8D0B9W2_SALMN</name>
<dbReference type="Proteomes" id="UP000694421">
    <property type="component" value="Unplaced"/>
</dbReference>
<dbReference type="Ensembl" id="ENSSMRT00000006287.1">
    <property type="protein sequence ID" value="ENSSMRP00000005341.1"/>
    <property type="gene ID" value="ENSSMRG00000004354.1"/>
</dbReference>
<dbReference type="PRINTS" id="PR00080">
    <property type="entry name" value="SDRFAMILY"/>
</dbReference>
<dbReference type="GO" id="GO:0005737">
    <property type="term" value="C:cytoplasm"/>
    <property type="evidence" value="ECO:0007669"/>
    <property type="project" value="TreeGrafter"/>
</dbReference>
<organism evidence="2 3">
    <name type="scientific">Salvator merianae</name>
    <name type="common">Argentine black and white tegu</name>
    <name type="synonym">Tupinambis merianae</name>
    <dbReference type="NCBI Taxonomy" id="96440"/>
    <lineage>
        <taxon>Eukaryota</taxon>
        <taxon>Metazoa</taxon>
        <taxon>Chordata</taxon>
        <taxon>Craniata</taxon>
        <taxon>Vertebrata</taxon>
        <taxon>Euteleostomi</taxon>
        <taxon>Lepidosauria</taxon>
        <taxon>Squamata</taxon>
        <taxon>Bifurcata</taxon>
        <taxon>Unidentata</taxon>
        <taxon>Episquamata</taxon>
        <taxon>Laterata</taxon>
        <taxon>Teiioidea</taxon>
        <taxon>Teiidae</taxon>
        <taxon>Salvator</taxon>
    </lineage>
</organism>
<keyword evidence="3" id="KW-1185">Reference proteome</keyword>
<dbReference type="InterPro" id="IPR002347">
    <property type="entry name" value="SDR_fam"/>
</dbReference>
<reference evidence="2" key="1">
    <citation type="submission" date="2025-08" db="UniProtKB">
        <authorList>
            <consortium name="Ensembl"/>
        </authorList>
    </citation>
    <scope>IDENTIFICATION</scope>
</reference>
<dbReference type="PANTHER" id="PTHR43544">
    <property type="entry name" value="SHORT-CHAIN DEHYDROGENASE/REDUCTASE"/>
    <property type="match status" value="1"/>
</dbReference>
<evidence type="ECO:0008006" key="4">
    <source>
        <dbReference type="Google" id="ProtNLM"/>
    </source>
</evidence>
<dbReference type="PANTHER" id="PTHR43544:SF21">
    <property type="entry name" value="C-FACTOR"/>
    <property type="match status" value="1"/>
</dbReference>
<comment type="similarity">
    <text evidence="1">Belongs to the short-chain dehydrogenases/reductases (SDR) family.</text>
</comment>
<sequence>MSGEGGSLSAGWKRPALPCPALSLPRLKAFTCCCRVGDGRAPSTDTMAAAQVGSVLVTGSNRGIGLELVKRFLGKPNPPQWVFAACRDPEGPRAQELRSLAAKHPSLALVQLETTNEESIRAAARKVEGCLGGSGLNLLINNAGIMRPCTLDSATAQEMLEVYATNLVGPMLVTKAFLPLLRKAAQESHQKAMCCAKAAIVNMSTVLASIEKTPETYFFVPVISYRCSKAALNMLTKLQSMGYKEEGILCTALHPGWVKTELGSDQADLTVEESVNGIMKVLCSLSEKQHGVLVTWEGKTLPW</sequence>
<reference evidence="2" key="2">
    <citation type="submission" date="2025-09" db="UniProtKB">
        <authorList>
            <consortium name="Ensembl"/>
        </authorList>
    </citation>
    <scope>IDENTIFICATION</scope>
</reference>
<protein>
    <recommendedName>
        <fullName evidence="4">C-factor-like</fullName>
    </recommendedName>
</protein>
<proteinExistence type="inferred from homology"/>
<dbReference type="Pfam" id="PF00106">
    <property type="entry name" value="adh_short"/>
    <property type="match status" value="1"/>
</dbReference>
<dbReference type="InterPro" id="IPR051468">
    <property type="entry name" value="Fungal_SecMetab_SDRs"/>
</dbReference>
<evidence type="ECO:0000313" key="2">
    <source>
        <dbReference type="Ensembl" id="ENSSMRP00000005341.1"/>
    </source>
</evidence>
<evidence type="ECO:0000256" key="1">
    <source>
        <dbReference type="RuleBase" id="RU000363"/>
    </source>
</evidence>
<dbReference type="GO" id="GO:0016491">
    <property type="term" value="F:oxidoreductase activity"/>
    <property type="evidence" value="ECO:0007669"/>
    <property type="project" value="TreeGrafter"/>
</dbReference>